<sequence>MGGAIKVLVIQILAVNRNSRNAALSSTIAVRHISIIKNDSVEYPGHPQKLQGVQSIEYWVLGNDEEDLLKICKWLRIYPGQARQIILSSRYISFSFYREREALSSNELYDIENVHRSNSYAHQQKYFC</sequence>
<evidence type="ECO:0000313" key="1">
    <source>
        <dbReference type="EMBL" id="OAD70477.1"/>
    </source>
</evidence>
<gene>
    <name evidence="1" type="ORF">PHYBLDRAFT_70602</name>
</gene>
<dbReference type="VEuPathDB" id="FungiDB:PHYBLDRAFT_70602"/>
<organism evidence="1 2">
    <name type="scientific">Phycomyces blakesleeanus (strain ATCC 8743b / DSM 1359 / FGSC 10004 / NBRC 33097 / NRRL 1555)</name>
    <dbReference type="NCBI Taxonomy" id="763407"/>
    <lineage>
        <taxon>Eukaryota</taxon>
        <taxon>Fungi</taxon>
        <taxon>Fungi incertae sedis</taxon>
        <taxon>Mucoromycota</taxon>
        <taxon>Mucoromycotina</taxon>
        <taxon>Mucoromycetes</taxon>
        <taxon>Mucorales</taxon>
        <taxon>Phycomycetaceae</taxon>
        <taxon>Phycomyces</taxon>
    </lineage>
</organism>
<accession>A0A167LHL2</accession>
<dbReference type="InParanoid" id="A0A167LHL2"/>
<dbReference type="RefSeq" id="XP_018288517.1">
    <property type="nucleotide sequence ID" value="XM_018442304.1"/>
</dbReference>
<dbReference type="AlphaFoldDB" id="A0A167LHL2"/>
<evidence type="ECO:0000313" key="2">
    <source>
        <dbReference type="Proteomes" id="UP000077315"/>
    </source>
</evidence>
<dbReference type="GeneID" id="29003210"/>
<dbReference type="EMBL" id="KV440988">
    <property type="protein sequence ID" value="OAD70477.1"/>
    <property type="molecule type" value="Genomic_DNA"/>
</dbReference>
<reference evidence="2" key="1">
    <citation type="submission" date="2015-06" db="EMBL/GenBank/DDBJ databases">
        <title>Expansion of signal transduction pathways in fungi by whole-genome duplication.</title>
        <authorList>
            <consortium name="DOE Joint Genome Institute"/>
            <person name="Corrochano L.M."/>
            <person name="Kuo A."/>
            <person name="Marcet-Houben M."/>
            <person name="Polaino S."/>
            <person name="Salamov A."/>
            <person name="Villalobos J.M."/>
            <person name="Alvarez M.I."/>
            <person name="Avalos J."/>
            <person name="Benito E.P."/>
            <person name="Benoit I."/>
            <person name="Burger G."/>
            <person name="Camino L.P."/>
            <person name="Canovas D."/>
            <person name="Cerda-Olmedo E."/>
            <person name="Cheng J.-F."/>
            <person name="Dominguez A."/>
            <person name="Elias M."/>
            <person name="Eslava A.P."/>
            <person name="Glaser F."/>
            <person name="Grimwood J."/>
            <person name="Gutierrez G."/>
            <person name="Heitman J."/>
            <person name="Henrissat B."/>
            <person name="Iturriaga E.A."/>
            <person name="Lang B.F."/>
            <person name="Lavin J.L."/>
            <person name="Lee S."/>
            <person name="Li W."/>
            <person name="Lindquist E."/>
            <person name="Lopez-Garcia S."/>
            <person name="Luque E.M."/>
            <person name="Marcos A.T."/>
            <person name="Martin J."/>
            <person name="McCluskey K."/>
            <person name="Medina H.R."/>
            <person name="Miralles-Duran A."/>
            <person name="Miyazaki A."/>
            <person name="Munoz-Torres E."/>
            <person name="Oguiza J.A."/>
            <person name="Ohm R."/>
            <person name="Olmedo M."/>
            <person name="Orejas M."/>
            <person name="Ortiz-Castellanos L."/>
            <person name="Pisabarro A.G."/>
            <person name="Rodriguez-Romero J."/>
            <person name="Ruiz-Herrera J."/>
            <person name="Ruiz-Vazquez R."/>
            <person name="Sanz C."/>
            <person name="Schackwitz W."/>
            <person name="Schmutz J."/>
            <person name="Shahriari M."/>
            <person name="Shelest E."/>
            <person name="Silva-Franco F."/>
            <person name="Soanes D."/>
            <person name="Syed K."/>
            <person name="Tagua V.G."/>
            <person name="Talbot N.J."/>
            <person name="Thon M."/>
            <person name="De vries R.P."/>
            <person name="Wiebenga A."/>
            <person name="Yadav J.S."/>
            <person name="Braun E.L."/>
            <person name="Baker S."/>
            <person name="Garre V."/>
            <person name="Horwitz B."/>
            <person name="Torres-Martinez S."/>
            <person name="Idnurm A."/>
            <person name="Herrera-Estrella A."/>
            <person name="Gabaldon T."/>
            <person name="Grigoriev I.V."/>
        </authorList>
    </citation>
    <scope>NUCLEOTIDE SEQUENCE [LARGE SCALE GENOMIC DNA]</scope>
    <source>
        <strain evidence="2">NRRL 1555(-)</strain>
    </source>
</reference>
<keyword evidence="2" id="KW-1185">Reference proteome</keyword>
<proteinExistence type="predicted"/>
<protein>
    <submittedName>
        <fullName evidence="1">Uncharacterized protein</fullName>
    </submittedName>
</protein>
<name>A0A167LHL2_PHYB8</name>
<dbReference type="Proteomes" id="UP000077315">
    <property type="component" value="Unassembled WGS sequence"/>
</dbReference>